<dbReference type="OrthoDB" id="427030at2759"/>
<accession>A0A6S7GCC1</accession>
<feature type="compositionally biased region" description="Polar residues" evidence="9">
    <location>
        <begin position="359"/>
        <end position="368"/>
    </location>
</feature>
<dbReference type="FunFam" id="3.30.160.60:FF:002343">
    <property type="entry name" value="Zinc finger protein 33A"/>
    <property type="match status" value="2"/>
</dbReference>
<dbReference type="SMART" id="SM00355">
    <property type="entry name" value="ZnF_C2H2"/>
    <property type="match status" value="5"/>
</dbReference>
<dbReference type="SUPFAM" id="SSF57667">
    <property type="entry name" value="beta-beta-alpha zinc fingers"/>
    <property type="match status" value="3"/>
</dbReference>
<keyword evidence="4" id="KW-0863">Zinc-finger</keyword>
<dbReference type="GO" id="GO:0008270">
    <property type="term" value="F:zinc ion binding"/>
    <property type="evidence" value="ECO:0007669"/>
    <property type="project" value="UniProtKB-KW"/>
</dbReference>
<dbReference type="AlphaFoldDB" id="A0A6S7GCC1"/>
<organism evidence="10 11">
    <name type="scientific">Paramuricea clavata</name>
    <name type="common">Red gorgonian</name>
    <name type="synonym">Violescent sea-whip</name>
    <dbReference type="NCBI Taxonomy" id="317549"/>
    <lineage>
        <taxon>Eukaryota</taxon>
        <taxon>Metazoa</taxon>
        <taxon>Cnidaria</taxon>
        <taxon>Anthozoa</taxon>
        <taxon>Octocorallia</taxon>
        <taxon>Malacalcyonacea</taxon>
        <taxon>Plexauridae</taxon>
        <taxon>Paramuricea</taxon>
    </lineage>
</organism>
<dbReference type="Gene3D" id="3.30.160.60">
    <property type="entry name" value="Classic Zinc Finger"/>
    <property type="match status" value="5"/>
</dbReference>
<keyword evidence="5" id="KW-0862">Zinc</keyword>
<dbReference type="PROSITE" id="PS00028">
    <property type="entry name" value="ZINC_FINGER_C2H2_1"/>
    <property type="match status" value="5"/>
</dbReference>
<keyword evidence="8" id="KW-0539">Nucleus</keyword>
<dbReference type="FunFam" id="3.30.160.60:FF:001289">
    <property type="entry name" value="Zinc finger protein 574"/>
    <property type="match status" value="1"/>
</dbReference>
<keyword evidence="3" id="KW-0677">Repeat</keyword>
<name>A0A6S7GCC1_PARCT</name>
<comment type="caution">
    <text evidence="10">The sequence shown here is derived from an EMBL/GenBank/DDBJ whole genome shotgun (WGS) entry which is preliminary data.</text>
</comment>
<reference evidence="10" key="1">
    <citation type="submission" date="2020-04" db="EMBL/GenBank/DDBJ databases">
        <authorList>
            <person name="Alioto T."/>
            <person name="Alioto T."/>
            <person name="Gomez Garrido J."/>
        </authorList>
    </citation>
    <scope>NUCLEOTIDE SEQUENCE</scope>
    <source>
        <strain evidence="10">A484AB</strain>
    </source>
</reference>
<proteinExistence type="predicted"/>
<dbReference type="GO" id="GO:0000785">
    <property type="term" value="C:chromatin"/>
    <property type="evidence" value="ECO:0007669"/>
    <property type="project" value="TreeGrafter"/>
</dbReference>
<dbReference type="GO" id="GO:0000981">
    <property type="term" value="F:DNA-binding transcription factor activity, RNA polymerase II-specific"/>
    <property type="evidence" value="ECO:0007669"/>
    <property type="project" value="TreeGrafter"/>
</dbReference>
<keyword evidence="6" id="KW-0805">Transcription regulation</keyword>
<sequence>MISQGRSPILEKLLSNANGNYPGTTAATNCDQNPEVTSDTSEFSYQFPGMNVENSYSNGINQQTFACETISTRSQVVPYCIDLATDNLTQASDIWSQSSIGQNGMHYFNPSVLRCTEDVDFHPVSSLPAEENVAGVPNFLSRVQEPSPFTMVPQQVLTDVHSSVDTNLQIENNTSWENPSDTTRQQFYNPTSNRLRHFTLPLNHLPYQQDNVYPDFSFNPTNQLYHDTVPYSNQTESSNTISTPYLGHNSTPTHSPGYYNQPQMQDSDEIPNQSLPNFYQFNFVQQTIFNQYLLESHANSQMYNEIQHARQCQTSNYLYASNDSNLRQLSDICVNTCARIPPWTILNSDTTSRNDEPSENSTYTSISGTKPLSHQPLITVKEPCTKSSCIHEKDNATFVPKFREKLELVQTTKTEEKPLCLVKEASLSEKVKAQVDKFMKSPKKERRKWNCPVCGRTLTRASTLKVHLRQHSGDRPFKCPSCPKSFAQPSLLNSHHRMHSGERPFSCSLCHKTFAHLSALRIHARTHTGERPHECPVPNCGMAFSDSSTLSKHARVHSGEKPYLCDICNRRFTQSGNMNKHRRSVHKALTNAAKTVKIPENTKMLSENLGNDENTTPTMNKDISRRSEGVTGSDNVDKVQRANGSPAYVQIYNKEQLSSSILISYVIDQLRN</sequence>
<dbReference type="Proteomes" id="UP001152795">
    <property type="component" value="Unassembled WGS sequence"/>
</dbReference>
<dbReference type="PANTHER" id="PTHR14003">
    <property type="entry name" value="TRANSCRIPTIONAL REPRESSOR PROTEIN YY"/>
    <property type="match status" value="1"/>
</dbReference>
<keyword evidence="2" id="KW-0479">Metal-binding</keyword>
<evidence type="ECO:0000256" key="9">
    <source>
        <dbReference type="SAM" id="MobiDB-lite"/>
    </source>
</evidence>
<evidence type="ECO:0000256" key="3">
    <source>
        <dbReference type="ARBA" id="ARBA00022737"/>
    </source>
</evidence>
<dbReference type="GO" id="GO:0000978">
    <property type="term" value="F:RNA polymerase II cis-regulatory region sequence-specific DNA binding"/>
    <property type="evidence" value="ECO:0007669"/>
    <property type="project" value="TreeGrafter"/>
</dbReference>
<keyword evidence="7" id="KW-0804">Transcription</keyword>
<evidence type="ECO:0000256" key="1">
    <source>
        <dbReference type="ARBA" id="ARBA00004123"/>
    </source>
</evidence>
<feature type="region of interest" description="Disordered" evidence="9">
    <location>
        <begin position="348"/>
        <end position="368"/>
    </location>
</feature>
<dbReference type="EMBL" id="CACRXK020000555">
    <property type="protein sequence ID" value="CAB3982921.1"/>
    <property type="molecule type" value="Genomic_DNA"/>
</dbReference>
<protein>
    <submittedName>
        <fullName evidence="10">Glass</fullName>
    </submittedName>
</protein>
<dbReference type="PANTHER" id="PTHR14003:SF23">
    <property type="entry name" value="ZINC FINGER PROTEIN 143"/>
    <property type="match status" value="1"/>
</dbReference>
<comment type="subcellular location">
    <subcellularLocation>
        <location evidence="1">Nucleus</location>
    </subcellularLocation>
</comment>
<feature type="compositionally biased region" description="Polar residues" evidence="9">
    <location>
        <begin position="606"/>
        <end position="621"/>
    </location>
</feature>
<evidence type="ECO:0000256" key="2">
    <source>
        <dbReference type="ARBA" id="ARBA00022723"/>
    </source>
</evidence>
<evidence type="ECO:0000256" key="4">
    <source>
        <dbReference type="ARBA" id="ARBA00022771"/>
    </source>
</evidence>
<evidence type="ECO:0000256" key="8">
    <source>
        <dbReference type="ARBA" id="ARBA00023242"/>
    </source>
</evidence>
<dbReference type="GO" id="GO:0005667">
    <property type="term" value="C:transcription regulator complex"/>
    <property type="evidence" value="ECO:0007669"/>
    <property type="project" value="TreeGrafter"/>
</dbReference>
<evidence type="ECO:0000313" key="11">
    <source>
        <dbReference type="Proteomes" id="UP001152795"/>
    </source>
</evidence>
<feature type="region of interest" description="Disordered" evidence="9">
    <location>
        <begin position="606"/>
        <end position="641"/>
    </location>
</feature>
<evidence type="ECO:0000256" key="7">
    <source>
        <dbReference type="ARBA" id="ARBA00023163"/>
    </source>
</evidence>
<dbReference type="GO" id="GO:0031519">
    <property type="term" value="C:PcG protein complex"/>
    <property type="evidence" value="ECO:0007669"/>
    <property type="project" value="TreeGrafter"/>
</dbReference>
<evidence type="ECO:0000313" key="10">
    <source>
        <dbReference type="EMBL" id="CAB3982921.1"/>
    </source>
</evidence>
<dbReference type="InterPro" id="IPR036236">
    <property type="entry name" value="Znf_C2H2_sf"/>
</dbReference>
<dbReference type="InterPro" id="IPR013087">
    <property type="entry name" value="Znf_C2H2_type"/>
</dbReference>
<evidence type="ECO:0000256" key="6">
    <source>
        <dbReference type="ARBA" id="ARBA00023015"/>
    </source>
</evidence>
<dbReference type="FunFam" id="3.30.160.60:FF:000303">
    <property type="entry name" value="Zinc finger protein 41"/>
    <property type="match status" value="1"/>
</dbReference>
<keyword evidence="11" id="KW-1185">Reference proteome</keyword>
<dbReference type="PROSITE" id="PS50157">
    <property type="entry name" value="ZINC_FINGER_C2H2_2"/>
    <property type="match status" value="5"/>
</dbReference>
<gene>
    <name evidence="10" type="ORF">PACLA_8A047392</name>
</gene>
<evidence type="ECO:0000256" key="5">
    <source>
        <dbReference type="ARBA" id="ARBA00022833"/>
    </source>
</evidence>
<dbReference type="Pfam" id="PF00096">
    <property type="entry name" value="zf-C2H2"/>
    <property type="match status" value="5"/>
</dbReference>